<keyword evidence="3" id="KW-1185">Reference proteome</keyword>
<sequence>MPEHKQPLIQGQYFHIYNRGNNGIDLFYDADSYYYFLKLYEKYIEPIAETYAWCLMKNHFHILVYLKIDTEIDKSKLEYSTVEKAKIITASKQFSHFFNAYTQSINKRFKRTGSLFEKPFERKIITSNNYLQKVIFYIHNNPVHHGFTDHIWNYPWSSYESIISEKSTKIKRKEVIDLFQNKDGFLEFHTIEQDLNDVANLLID</sequence>
<name>A0ABW1PLY2_9FLAO</name>
<reference evidence="3" key="1">
    <citation type="journal article" date="2019" name="Int. J. Syst. Evol. Microbiol.">
        <title>The Global Catalogue of Microorganisms (GCM) 10K type strain sequencing project: providing services to taxonomists for standard genome sequencing and annotation.</title>
        <authorList>
            <consortium name="The Broad Institute Genomics Platform"/>
            <consortium name="The Broad Institute Genome Sequencing Center for Infectious Disease"/>
            <person name="Wu L."/>
            <person name="Ma J."/>
        </authorList>
    </citation>
    <scope>NUCLEOTIDE SEQUENCE [LARGE SCALE GENOMIC DNA]</scope>
    <source>
        <strain evidence="3">CCUG 49679</strain>
    </source>
</reference>
<dbReference type="PANTHER" id="PTHR34322:SF2">
    <property type="entry name" value="TRANSPOSASE IS200-LIKE DOMAIN-CONTAINING PROTEIN"/>
    <property type="match status" value="1"/>
</dbReference>
<feature type="domain" description="Transposase IS200-like" evidence="1">
    <location>
        <begin position="9"/>
        <end position="141"/>
    </location>
</feature>
<protein>
    <submittedName>
        <fullName evidence="2">Transposase</fullName>
    </submittedName>
</protein>
<dbReference type="PANTHER" id="PTHR34322">
    <property type="entry name" value="TRANSPOSASE, Y1_TNP DOMAIN-CONTAINING"/>
    <property type="match status" value="1"/>
</dbReference>
<comment type="caution">
    <text evidence="2">The sequence shown here is derived from an EMBL/GenBank/DDBJ whole genome shotgun (WGS) entry which is preliminary data.</text>
</comment>
<accession>A0ABW1PLY2</accession>
<dbReference type="InterPro" id="IPR036515">
    <property type="entry name" value="Transposase_17_sf"/>
</dbReference>
<dbReference type="SUPFAM" id="SSF143422">
    <property type="entry name" value="Transposase IS200-like"/>
    <property type="match status" value="1"/>
</dbReference>
<dbReference type="EMBL" id="JBHSQB010000004">
    <property type="protein sequence ID" value="MFC6095990.1"/>
    <property type="molecule type" value="Genomic_DNA"/>
</dbReference>
<evidence type="ECO:0000313" key="2">
    <source>
        <dbReference type="EMBL" id="MFC6095990.1"/>
    </source>
</evidence>
<dbReference type="SMART" id="SM01321">
    <property type="entry name" value="Y1_Tnp"/>
    <property type="match status" value="1"/>
</dbReference>
<dbReference type="Gene3D" id="3.30.70.1290">
    <property type="entry name" value="Transposase IS200-like"/>
    <property type="match status" value="1"/>
</dbReference>
<gene>
    <name evidence="2" type="ORF">ACFPVY_04980</name>
</gene>
<organism evidence="2 3">
    <name type="scientific">Flavobacterium qiangtangense</name>
    <dbReference type="NCBI Taxonomy" id="1442595"/>
    <lineage>
        <taxon>Bacteria</taxon>
        <taxon>Pseudomonadati</taxon>
        <taxon>Bacteroidota</taxon>
        <taxon>Flavobacteriia</taxon>
        <taxon>Flavobacteriales</taxon>
        <taxon>Flavobacteriaceae</taxon>
        <taxon>Flavobacterium</taxon>
    </lineage>
</organism>
<dbReference type="RefSeq" id="WP_379790737.1">
    <property type="nucleotide sequence ID" value="NZ_JBHSQB010000004.1"/>
</dbReference>
<proteinExistence type="predicted"/>
<evidence type="ECO:0000313" key="3">
    <source>
        <dbReference type="Proteomes" id="UP001596287"/>
    </source>
</evidence>
<evidence type="ECO:0000259" key="1">
    <source>
        <dbReference type="SMART" id="SM01321"/>
    </source>
</evidence>
<dbReference type="Proteomes" id="UP001596287">
    <property type="component" value="Unassembled WGS sequence"/>
</dbReference>
<dbReference type="InterPro" id="IPR002686">
    <property type="entry name" value="Transposase_17"/>
</dbReference>